<dbReference type="RefSeq" id="WP_102712101.1">
    <property type="nucleotide sequence ID" value="NZ_PJKA01000003.1"/>
</dbReference>
<comment type="caution">
    <text evidence="2">The sequence shown here is derived from an EMBL/GenBank/DDBJ whole genome shotgun (WGS) entry which is preliminary data.</text>
</comment>
<dbReference type="Proteomes" id="UP000236000">
    <property type="component" value="Unassembled WGS sequence"/>
</dbReference>
<protein>
    <submittedName>
        <fullName evidence="2">Uncharacterized protein</fullName>
    </submittedName>
</protein>
<dbReference type="AlphaFoldDB" id="A0A2N8HGJ7"/>
<keyword evidence="1" id="KW-0732">Signal</keyword>
<sequence>MTFRSLFTAACCAATLLTSASAAPQPGDAKLRDDLDVAYNTWRLHLMRGNYDGWRATTSAYRQVKVRNLAVSEKRSFPASLFRQPMAPPALSPLMYVGSVIDGPTAAATYYGKVDLGLGQEPTDANALVLLFTHENGKWKYDQARFFNLTRLPAVKERLKRGDATVLMEQDGFQPLGKIPAVPPVCPPPKYIAKILVDCPGRTVKANVNNISPHEFDNTRLAEVISGGLRDGTNSLTLNFSDSPNGKKGAVLVEVYIMPEIPGQLPARAFSYFVPPQAHPRSGPVLFNVTPELLKTMDPKNTPQAAVPGK</sequence>
<accession>A0A2N8HGJ7</accession>
<gene>
    <name evidence="2" type="ORF">CXU22_02200</name>
</gene>
<dbReference type="EMBL" id="PJKA01000003">
    <property type="protein sequence ID" value="PNC19844.1"/>
    <property type="molecule type" value="Genomic_DNA"/>
</dbReference>
<reference evidence="2 3" key="1">
    <citation type="journal article" date="2017" name="BMC Genomics">
        <title>Genome sequencing of 39 Akkermansia muciniphila isolates reveals its population structure, genomic and functional diverisity, and global distribution in mammalian gut microbiotas.</title>
        <authorList>
            <person name="Guo X."/>
            <person name="Li S."/>
            <person name="Zhang J."/>
            <person name="Wu F."/>
            <person name="Li X."/>
            <person name="Wu D."/>
            <person name="Zhang M."/>
            <person name="Ou Z."/>
            <person name="Jie Z."/>
            <person name="Yan Q."/>
            <person name="Li P."/>
            <person name="Yi J."/>
            <person name="Peng Y."/>
        </authorList>
    </citation>
    <scope>NUCLEOTIDE SEQUENCE [LARGE SCALE GENOMIC DNA]</scope>
    <source>
        <strain evidence="2 3">GP24</strain>
    </source>
</reference>
<evidence type="ECO:0000313" key="2">
    <source>
        <dbReference type="EMBL" id="PNC19844.1"/>
    </source>
</evidence>
<evidence type="ECO:0000256" key="1">
    <source>
        <dbReference type="SAM" id="SignalP"/>
    </source>
</evidence>
<feature type="chain" id="PRO_5014931902" evidence="1">
    <location>
        <begin position="23"/>
        <end position="310"/>
    </location>
</feature>
<evidence type="ECO:0000313" key="3">
    <source>
        <dbReference type="Proteomes" id="UP000236000"/>
    </source>
</evidence>
<name>A0A2N8HGJ7_9BACT</name>
<dbReference type="OrthoDB" id="199284at2"/>
<organism evidence="2 3">
    <name type="scientific">Akkermansia muciniphila</name>
    <dbReference type="NCBI Taxonomy" id="239935"/>
    <lineage>
        <taxon>Bacteria</taxon>
        <taxon>Pseudomonadati</taxon>
        <taxon>Verrucomicrobiota</taxon>
        <taxon>Verrucomicrobiia</taxon>
        <taxon>Verrucomicrobiales</taxon>
        <taxon>Akkermansiaceae</taxon>
        <taxon>Akkermansia</taxon>
    </lineage>
</organism>
<proteinExistence type="predicted"/>
<feature type="signal peptide" evidence="1">
    <location>
        <begin position="1"/>
        <end position="22"/>
    </location>
</feature>